<dbReference type="AlphaFoldDB" id="A0A7I7VSG9"/>
<dbReference type="Proteomes" id="UP000467201">
    <property type="component" value="Chromosome"/>
</dbReference>
<reference evidence="1 2" key="1">
    <citation type="journal article" date="2019" name="Emerg. Microbes Infect.">
        <title>Comprehensive subspecies identification of 175 nontuberculous mycobacteria species based on 7547 genomic profiles.</title>
        <authorList>
            <person name="Matsumoto Y."/>
            <person name="Kinjo T."/>
            <person name="Motooka D."/>
            <person name="Nabeya D."/>
            <person name="Jung N."/>
            <person name="Uechi K."/>
            <person name="Horii T."/>
            <person name="Iida T."/>
            <person name="Fujita J."/>
            <person name="Nakamura S."/>
        </authorList>
    </citation>
    <scope>NUCLEOTIDE SEQUENCE [LARGE SCALE GENOMIC DNA]</scope>
    <source>
        <strain evidence="1 2">JCM 12405</strain>
    </source>
</reference>
<evidence type="ECO:0000313" key="1">
    <source>
        <dbReference type="EMBL" id="BBZ07335.1"/>
    </source>
</evidence>
<accession>A0A7I7VSG9</accession>
<organism evidence="1 2">
    <name type="scientific">Mycolicibacterium doricum</name>
    <dbReference type="NCBI Taxonomy" id="126673"/>
    <lineage>
        <taxon>Bacteria</taxon>
        <taxon>Bacillati</taxon>
        <taxon>Actinomycetota</taxon>
        <taxon>Actinomycetes</taxon>
        <taxon>Mycobacteriales</taxon>
        <taxon>Mycobacteriaceae</taxon>
        <taxon>Mycolicibacterium</taxon>
    </lineage>
</organism>
<proteinExistence type="predicted"/>
<dbReference type="KEGG" id="mdr:MDOR_15040"/>
<protein>
    <submittedName>
        <fullName evidence="1">Uncharacterized protein</fullName>
    </submittedName>
</protein>
<dbReference type="EMBL" id="AP022605">
    <property type="protein sequence ID" value="BBZ07335.1"/>
    <property type="molecule type" value="Genomic_DNA"/>
</dbReference>
<name>A0A7I7VSG9_9MYCO</name>
<sequence length="153" mass="15256">MARAAVAGGTSRSVGMASVNGAWAITAATVGPSAATAGTWPPLYEVPHSHARGVDAVALAGPRQHRAVVVVLAANVEQLAWFAGRGTEVAIVEQHDGVAGVAERLGVAGQPIVASGGEAVRHDDARCGPGAVRPVEVGGDLLAAGRNTDVARC</sequence>
<evidence type="ECO:0000313" key="2">
    <source>
        <dbReference type="Proteomes" id="UP000467201"/>
    </source>
</evidence>
<gene>
    <name evidence="1" type="ORF">MDOR_15040</name>
</gene>